<evidence type="ECO:0000256" key="3">
    <source>
        <dbReference type="ARBA" id="ARBA00023274"/>
    </source>
</evidence>
<dbReference type="FunFam" id="2.40.50.100:FF:000020">
    <property type="entry name" value="50S ribosomal protein L27"/>
    <property type="match status" value="1"/>
</dbReference>
<evidence type="ECO:0000256" key="6">
    <source>
        <dbReference type="SAM" id="MobiDB-lite"/>
    </source>
</evidence>
<organism evidence="7 8">
    <name type="scientific">Candidatus Spechtbacteria bacterium SB0662_bin_43</name>
    <dbReference type="NCBI Taxonomy" id="2604897"/>
    <lineage>
        <taxon>Bacteria</taxon>
        <taxon>Candidatus Spechtiibacteriota</taxon>
    </lineage>
</organism>
<feature type="region of interest" description="Disordered" evidence="6">
    <location>
        <begin position="1"/>
        <end position="21"/>
    </location>
</feature>
<dbReference type="Pfam" id="PF01016">
    <property type="entry name" value="Ribosomal_L27"/>
    <property type="match status" value="1"/>
</dbReference>
<evidence type="ECO:0000256" key="5">
    <source>
        <dbReference type="ARBA" id="ARBA00035477"/>
    </source>
</evidence>
<dbReference type="PANTHER" id="PTHR15893">
    <property type="entry name" value="RIBOSOMAL PROTEIN L27"/>
    <property type="match status" value="1"/>
</dbReference>
<dbReference type="Proteomes" id="UP000449092">
    <property type="component" value="Unassembled WGS sequence"/>
</dbReference>
<dbReference type="SUPFAM" id="SSF110324">
    <property type="entry name" value="Ribosomal L27 protein-like"/>
    <property type="match status" value="1"/>
</dbReference>
<evidence type="ECO:0000256" key="2">
    <source>
        <dbReference type="ARBA" id="ARBA00022980"/>
    </source>
</evidence>
<keyword evidence="3" id="KW-0687">Ribonucleoprotein</keyword>
<evidence type="ECO:0000313" key="7">
    <source>
        <dbReference type="EMBL" id="MYE38302.1"/>
    </source>
</evidence>
<gene>
    <name evidence="7" type="ORF">F4X82_02170</name>
</gene>
<dbReference type="NCBIfam" id="TIGR00062">
    <property type="entry name" value="L27"/>
    <property type="match status" value="1"/>
</dbReference>
<dbReference type="Gene3D" id="2.40.50.100">
    <property type="match status" value="1"/>
</dbReference>
<comment type="caution">
    <text evidence="7">The sequence shown here is derived from an EMBL/GenBank/DDBJ whole genome shotgun (WGS) entry which is preliminary data.</text>
</comment>
<dbReference type="GO" id="GO:0022625">
    <property type="term" value="C:cytosolic large ribosomal subunit"/>
    <property type="evidence" value="ECO:0007669"/>
    <property type="project" value="TreeGrafter"/>
</dbReference>
<evidence type="ECO:0000256" key="1">
    <source>
        <dbReference type="ARBA" id="ARBA00010797"/>
    </source>
</evidence>
<evidence type="ECO:0000256" key="4">
    <source>
        <dbReference type="ARBA" id="ARBA00035175"/>
    </source>
</evidence>
<sequence length="90" mass="10077">MSKTKSAGTSKLGRDSRSKRLGVKKFGGQIVKSGMILIRQRGTRFLPGINVRRGADDTLYATRNGVVKFRTVRKTKFDGSQRRAKVIEIH</sequence>
<accession>A0A845D9Y5</accession>
<reference evidence="7 8" key="1">
    <citation type="submission" date="2019-09" db="EMBL/GenBank/DDBJ databases">
        <title>Characterisation of the sponge microbiome using genome-centric metagenomics.</title>
        <authorList>
            <person name="Engelberts J.P."/>
            <person name="Robbins S.J."/>
            <person name="De Goeij J.M."/>
            <person name="Aranda M."/>
            <person name="Bell S.C."/>
            <person name="Webster N.S."/>
        </authorList>
    </citation>
    <scope>NUCLEOTIDE SEQUENCE [LARGE SCALE GENOMIC DNA]</scope>
    <source>
        <strain evidence="7">SB0662_bin_43</strain>
    </source>
</reference>
<dbReference type="GO" id="GO:0006412">
    <property type="term" value="P:translation"/>
    <property type="evidence" value="ECO:0007669"/>
    <property type="project" value="InterPro"/>
</dbReference>
<dbReference type="InterPro" id="IPR001684">
    <property type="entry name" value="Ribosomal_bL27"/>
</dbReference>
<dbReference type="PRINTS" id="PR00063">
    <property type="entry name" value="RIBOSOMALL27"/>
</dbReference>
<dbReference type="PROSITE" id="PS00831">
    <property type="entry name" value="RIBOSOMAL_L27"/>
    <property type="match status" value="1"/>
</dbReference>
<evidence type="ECO:0000313" key="8">
    <source>
        <dbReference type="Proteomes" id="UP000449092"/>
    </source>
</evidence>
<dbReference type="AlphaFoldDB" id="A0A845D9Y5"/>
<keyword evidence="2 7" id="KW-0689">Ribosomal protein</keyword>
<dbReference type="EMBL" id="VXOY01000018">
    <property type="protein sequence ID" value="MYE38302.1"/>
    <property type="molecule type" value="Genomic_DNA"/>
</dbReference>
<proteinExistence type="inferred from homology"/>
<dbReference type="PANTHER" id="PTHR15893:SF0">
    <property type="entry name" value="LARGE RIBOSOMAL SUBUNIT PROTEIN BL27M"/>
    <property type="match status" value="1"/>
</dbReference>
<comment type="similarity">
    <text evidence="1">Belongs to the bacterial ribosomal protein bL27 family.</text>
</comment>
<dbReference type="InterPro" id="IPR018261">
    <property type="entry name" value="Ribosomal_bL27_CS"/>
</dbReference>
<dbReference type="GO" id="GO:0003735">
    <property type="term" value="F:structural constituent of ribosome"/>
    <property type="evidence" value="ECO:0007669"/>
    <property type="project" value="InterPro"/>
</dbReference>
<protein>
    <recommendedName>
        <fullName evidence="4">Large ribosomal subunit protein bL27</fullName>
    </recommendedName>
    <alternativeName>
        <fullName evidence="5">50S ribosomal protein L27</fullName>
    </alternativeName>
</protein>
<name>A0A845D9Y5_9BACT</name>